<gene>
    <name evidence="3" type="ORF">QYE76_067906</name>
</gene>
<evidence type="ECO:0000313" key="4">
    <source>
        <dbReference type="Proteomes" id="UP001231189"/>
    </source>
</evidence>
<dbReference type="EMBL" id="JAUUTY010000004">
    <property type="protein sequence ID" value="KAK1650101.1"/>
    <property type="molecule type" value="Genomic_DNA"/>
</dbReference>
<reference evidence="3" key="1">
    <citation type="submission" date="2023-07" db="EMBL/GenBank/DDBJ databases">
        <title>A chromosome-level genome assembly of Lolium multiflorum.</title>
        <authorList>
            <person name="Chen Y."/>
            <person name="Copetti D."/>
            <person name="Kolliker R."/>
            <person name="Studer B."/>
        </authorList>
    </citation>
    <scope>NUCLEOTIDE SEQUENCE</scope>
    <source>
        <strain evidence="3">02402/16</strain>
        <tissue evidence="3">Leaf</tissue>
    </source>
</reference>
<evidence type="ECO:0000256" key="1">
    <source>
        <dbReference type="SAM" id="MobiDB-lite"/>
    </source>
</evidence>
<dbReference type="AlphaFoldDB" id="A0AAD8WB63"/>
<dbReference type="Pfam" id="PF07727">
    <property type="entry name" value="RVT_2"/>
    <property type="match status" value="1"/>
</dbReference>
<feature type="compositionally biased region" description="Pro residues" evidence="1">
    <location>
        <begin position="44"/>
        <end position="94"/>
    </location>
</feature>
<dbReference type="InterPro" id="IPR013103">
    <property type="entry name" value="RVT_2"/>
</dbReference>
<accession>A0AAD8WB63</accession>
<feature type="compositionally biased region" description="Low complexity" evidence="1">
    <location>
        <begin position="95"/>
        <end position="112"/>
    </location>
</feature>
<dbReference type="InterPro" id="IPR043502">
    <property type="entry name" value="DNA/RNA_pol_sf"/>
</dbReference>
<organism evidence="3 4">
    <name type="scientific">Lolium multiflorum</name>
    <name type="common">Italian ryegrass</name>
    <name type="synonym">Lolium perenne subsp. multiflorum</name>
    <dbReference type="NCBI Taxonomy" id="4521"/>
    <lineage>
        <taxon>Eukaryota</taxon>
        <taxon>Viridiplantae</taxon>
        <taxon>Streptophyta</taxon>
        <taxon>Embryophyta</taxon>
        <taxon>Tracheophyta</taxon>
        <taxon>Spermatophyta</taxon>
        <taxon>Magnoliopsida</taxon>
        <taxon>Liliopsida</taxon>
        <taxon>Poales</taxon>
        <taxon>Poaceae</taxon>
        <taxon>BOP clade</taxon>
        <taxon>Pooideae</taxon>
        <taxon>Poodae</taxon>
        <taxon>Poeae</taxon>
        <taxon>Poeae Chloroplast Group 2 (Poeae type)</taxon>
        <taxon>Loliodinae</taxon>
        <taxon>Loliinae</taxon>
        <taxon>Lolium</taxon>
    </lineage>
</organism>
<proteinExistence type="predicted"/>
<dbReference type="Proteomes" id="UP001231189">
    <property type="component" value="Unassembled WGS sequence"/>
</dbReference>
<dbReference type="PANTHER" id="PTHR43383">
    <property type="entry name" value="NODULIN 6"/>
    <property type="match status" value="1"/>
</dbReference>
<dbReference type="SUPFAM" id="SSF56672">
    <property type="entry name" value="DNA/RNA polymerases"/>
    <property type="match status" value="1"/>
</dbReference>
<sequence length="424" mass="45470">MGHAAPSVPAPALLRASPGPLIGTSPPVSPLQSAAGPSLLAPPSTGPASPPPSPGPSPSAPSPSAPPTPPARPTPQDSPAPPSPVAHSPSPPPVSSTSTTPDASASATADPTAEPRHYTAAMQIPHWRSAMELEYQALLKNDTWTLVPPKPRVNIIDCKWVFKVKKHADGSIKARLVAKGFKQRYGLDYEDTFSPVVKPTTIRVLLSLAVTRGWSLHQLDVQNAFLHGVLDEEVYMRQPPGFADPDRPAHLCRLVKALYGLKQAPHAWHARLGTALRALGFIPSTTDTSLFLFQRPQVTMYILVYVDDIILVSSSVTAADRLVSSLRTAFAVKDLGKLHYFLGLEVTHDDTGLSMTQKKYSEDLLRRAGMLQCKPAFTPMSVTDPLTSDDGTLLSAEDATEYRTAVLLVVCSILLSLGLTYLML</sequence>
<comment type="caution">
    <text evidence="3">The sequence shown here is derived from an EMBL/GenBank/DDBJ whole genome shotgun (WGS) entry which is preliminary data.</text>
</comment>
<protein>
    <recommendedName>
        <fullName evidence="2">Reverse transcriptase Ty1/copia-type domain-containing protein</fullName>
    </recommendedName>
</protein>
<evidence type="ECO:0000313" key="3">
    <source>
        <dbReference type="EMBL" id="KAK1650101.1"/>
    </source>
</evidence>
<feature type="domain" description="Reverse transcriptase Ty1/copia-type" evidence="2">
    <location>
        <begin position="141"/>
        <end position="380"/>
    </location>
</feature>
<feature type="region of interest" description="Disordered" evidence="1">
    <location>
        <begin position="1"/>
        <end position="116"/>
    </location>
</feature>
<dbReference type="PANTHER" id="PTHR43383:SF2">
    <property type="entry name" value="AMIDOHYDROLASE 2 FAMILY PROTEIN"/>
    <property type="match status" value="1"/>
</dbReference>
<evidence type="ECO:0000259" key="2">
    <source>
        <dbReference type="Pfam" id="PF07727"/>
    </source>
</evidence>
<keyword evidence="4" id="KW-1185">Reference proteome</keyword>
<name>A0AAD8WB63_LOLMU</name>